<organism evidence="3 4">
    <name type="scientific">Xylocopa violacea</name>
    <name type="common">Violet carpenter bee</name>
    <name type="synonym">Apis violacea</name>
    <dbReference type="NCBI Taxonomy" id="135666"/>
    <lineage>
        <taxon>Eukaryota</taxon>
        <taxon>Metazoa</taxon>
        <taxon>Ecdysozoa</taxon>
        <taxon>Arthropoda</taxon>
        <taxon>Hexapoda</taxon>
        <taxon>Insecta</taxon>
        <taxon>Pterygota</taxon>
        <taxon>Neoptera</taxon>
        <taxon>Endopterygota</taxon>
        <taxon>Hymenoptera</taxon>
        <taxon>Apocrita</taxon>
        <taxon>Aculeata</taxon>
        <taxon>Apoidea</taxon>
        <taxon>Anthophila</taxon>
        <taxon>Apidae</taxon>
        <taxon>Xylocopa</taxon>
        <taxon>Xylocopa</taxon>
    </lineage>
</organism>
<sequence>MPYFPNRTLESIKGQRKYQRHKDKVLQILREMEEENEPISSPAQGEDRPSASPEQDLISAIQELFEQLEPLSGTEYNVERLDRICKGLSTWSIAKIYEELELYLLKIFPPARKRKGKASSAPKRDITKRQARRVEYAKTQKAWKKNPCNCLRVILKGKTLANPPTKQCMVNFWRTTMTNGTNESPDCEAKQPEITGLWRPVVPSEILKSYPEMTTCPGPDGLTVRQLRAVPINILTRIFNLFLFCGKLPKHLLVARTTLIPKKDGAEKPEDYRPITVQSVVTRTFHKILARRLTNMVTLDKRQKAFLPTDGCAEHTFDLDLVLRYHRQNFKPLYMASMDIAKAFDSVSHKTIRDTLSIIGSPSPMTDYIMDTYNRCHTTLTFDNWESEAIKPTCGVKQGDPLSPIIFNMIMNRLLKRLPPEVGVDIGNVRFNALMFADDIIFLATTPNGLQLTVDIASEFLAQCGLFINASKSFTVALRNVPHVKKSVVDGKTQFKCRGHKLPSLRREDEWKYLGVPFTPEGRSMTQPEVKLKEAIDKLTRAPLKPQQRLFALRIIVLPGLYHLLTLDVEKLSGSPLEGRNLRHPKPPESSGAISSGAIVGEEVQST</sequence>
<dbReference type="EMBL" id="CAXAJV020001142">
    <property type="protein sequence ID" value="CAL7932961.1"/>
    <property type="molecule type" value="Genomic_DNA"/>
</dbReference>
<keyword evidence="4" id="KW-1185">Reference proteome</keyword>
<comment type="caution">
    <text evidence="3">The sequence shown here is derived from an EMBL/GenBank/DDBJ whole genome shotgun (WGS) entry which is preliminary data.</text>
</comment>
<dbReference type="InterPro" id="IPR000477">
    <property type="entry name" value="RT_dom"/>
</dbReference>
<gene>
    <name evidence="3" type="ORF">XYLVIOL_LOCUS202</name>
</gene>
<evidence type="ECO:0000313" key="3">
    <source>
        <dbReference type="EMBL" id="CAL7932961.1"/>
    </source>
</evidence>
<feature type="domain" description="Reverse transcriptase" evidence="2">
    <location>
        <begin position="241"/>
        <end position="518"/>
    </location>
</feature>
<accession>A0ABP1MXU7</accession>
<proteinExistence type="predicted"/>
<feature type="region of interest" description="Disordered" evidence="1">
    <location>
        <begin position="576"/>
        <end position="607"/>
    </location>
</feature>
<evidence type="ECO:0000313" key="4">
    <source>
        <dbReference type="Proteomes" id="UP001642520"/>
    </source>
</evidence>
<dbReference type="PROSITE" id="PS50878">
    <property type="entry name" value="RT_POL"/>
    <property type="match status" value="1"/>
</dbReference>
<dbReference type="Pfam" id="PF00078">
    <property type="entry name" value="RVT_1"/>
    <property type="match status" value="1"/>
</dbReference>
<feature type="region of interest" description="Disordered" evidence="1">
    <location>
        <begin position="31"/>
        <end position="53"/>
    </location>
</feature>
<dbReference type="SUPFAM" id="SSF56672">
    <property type="entry name" value="DNA/RNA polymerases"/>
    <property type="match status" value="1"/>
</dbReference>
<protein>
    <recommendedName>
        <fullName evidence="2">Reverse transcriptase domain-containing protein</fullName>
    </recommendedName>
</protein>
<reference evidence="3 4" key="1">
    <citation type="submission" date="2024-08" db="EMBL/GenBank/DDBJ databases">
        <authorList>
            <person name="Will J Nash"/>
            <person name="Angela Man"/>
            <person name="Seanna McTaggart"/>
            <person name="Kendall Baker"/>
            <person name="Tom Barker"/>
            <person name="Leah Catchpole"/>
            <person name="Alex Durrant"/>
            <person name="Karim Gharbi"/>
            <person name="Naomi Irish"/>
            <person name="Gemy Kaithakottil"/>
            <person name="Debby Ku"/>
            <person name="Aaliyah Providence"/>
            <person name="Felix Shaw"/>
            <person name="David Swarbreck"/>
            <person name="Chris Watkins"/>
            <person name="Ann M. McCartney"/>
            <person name="Giulio Formenti"/>
            <person name="Alice Mouton"/>
            <person name="Noel Vella"/>
            <person name="Bjorn M von Reumont"/>
            <person name="Adriana Vella"/>
            <person name="Wilfried Haerty"/>
        </authorList>
    </citation>
    <scope>NUCLEOTIDE SEQUENCE [LARGE SCALE GENOMIC DNA]</scope>
</reference>
<dbReference type="PANTHER" id="PTHR19446">
    <property type="entry name" value="REVERSE TRANSCRIPTASES"/>
    <property type="match status" value="1"/>
</dbReference>
<dbReference type="Proteomes" id="UP001642520">
    <property type="component" value="Unassembled WGS sequence"/>
</dbReference>
<dbReference type="CDD" id="cd01650">
    <property type="entry name" value="RT_nLTR_like"/>
    <property type="match status" value="1"/>
</dbReference>
<name>A0ABP1MXU7_XYLVO</name>
<dbReference type="InterPro" id="IPR043502">
    <property type="entry name" value="DNA/RNA_pol_sf"/>
</dbReference>
<feature type="compositionally biased region" description="Low complexity" evidence="1">
    <location>
        <begin position="590"/>
        <end position="599"/>
    </location>
</feature>
<evidence type="ECO:0000259" key="2">
    <source>
        <dbReference type="PROSITE" id="PS50878"/>
    </source>
</evidence>
<evidence type="ECO:0000256" key="1">
    <source>
        <dbReference type="SAM" id="MobiDB-lite"/>
    </source>
</evidence>